<dbReference type="PROSITE" id="PS50222">
    <property type="entry name" value="EF_HAND_2"/>
    <property type="match status" value="2"/>
</dbReference>
<name>A0AAD3XHF4_NEPGR</name>
<feature type="region of interest" description="Disordered" evidence="3">
    <location>
        <begin position="531"/>
        <end position="551"/>
    </location>
</feature>
<feature type="compositionally biased region" description="Low complexity" evidence="3">
    <location>
        <begin position="314"/>
        <end position="323"/>
    </location>
</feature>
<dbReference type="InterPro" id="IPR002048">
    <property type="entry name" value="EF_hand_dom"/>
</dbReference>
<evidence type="ECO:0000256" key="3">
    <source>
        <dbReference type="SAM" id="MobiDB-lite"/>
    </source>
</evidence>
<proteinExistence type="predicted"/>
<dbReference type="GO" id="GO:0016197">
    <property type="term" value="P:endosomal transport"/>
    <property type="evidence" value="ECO:0007669"/>
    <property type="project" value="TreeGrafter"/>
</dbReference>
<feature type="compositionally biased region" description="Low complexity" evidence="3">
    <location>
        <begin position="228"/>
        <end position="241"/>
    </location>
</feature>
<evidence type="ECO:0000259" key="5">
    <source>
        <dbReference type="PROSITE" id="PS50222"/>
    </source>
</evidence>
<feature type="compositionally biased region" description="Polar residues" evidence="3">
    <location>
        <begin position="213"/>
        <end position="227"/>
    </location>
</feature>
<dbReference type="AlphaFoldDB" id="A0AAD3XHF4"/>
<dbReference type="Pfam" id="PF12763">
    <property type="entry name" value="EH"/>
    <property type="match status" value="2"/>
</dbReference>
<feature type="domain" description="EF-hand" evidence="5">
    <location>
        <begin position="394"/>
        <end position="429"/>
    </location>
</feature>
<dbReference type="PANTHER" id="PTHR11216:SF137">
    <property type="entry name" value="CALCIUM-BINDING EF HAND FAMILY PROTEIN"/>
    <property type="match status" value="1"/>
</dbReference>
<evidence type="ECO:0000256" key="1">
    <source>
        <dbReference type="ARBA" id="ARBA00022837"/>
    </source>
</evidence>
<dbReference type="Proteomes" id="UP001279734">
    <property type="component" value="Unassembled WGS sequence"/>
</dbReference>
<feature type="compositionally biased region" description="Basic and acidic residues" evidence="3">
    <location>
        <begin position="755"/>
        <end position="768"/>
    </location>
</feature>
<keyword evidence="1" id="KW-0106">Calcium</keyword>
<feature type="domain" description="EH" evidence="4">
    <location>
        <begin position="361"/>
        <end position="443"/>
    </location>
</feature>
<organism evidence="6 7">
    <name type="scientific">Nepenthes gracilis</name>
    <name type="common">Slender pitcher plant</name>
    <dbReference type="NCBI Taxonomy" id="150966"/>
    <lineage>
        <taxon>Eukaryota</taxon>
        <taxon>Viridiplantae</taxon>
        <taxon>Streptophyta</taxon>
        <taxon>Embryophyta</taxon>
        <taxon>Tracheophyta</taxon>
        <taxon>Spermatophyta</taxon>
        <taxon>Magnoliopsida</taxon>
        <taxon>eudicotyledons</taxon>
        <taxon>Gunneridae</taxon>
        <taxon>Pentapetalae</taxon>
        <taxon>Caryophyllales</taxon>
        <taxon>Nepenthaceae</taxon>
        <taxon>Nepenthes</taxon>
    </lineage>
</organism>
<feature type="region of interest" description="Disordered" evidence="3">
    <location>
        <begin position="154"/>
        <end position="241"/>
    </location>
</feature>
<protein>
    <submittedName>
        <fullName evidence="6">Uncharacterized protein</fullName>
    </submittedName>
</protein>
<feature type="region of interest" description="Disordered" evidence="3">
    <location>
        <begin position="260"/>
        <end position="323"/>
    </location>
</feature>
<dbReference type="GO" id="GO:0005509">
    <property type="term" value="F:calcium ion binding"/>
    <property type="evidence" value="ECO:0007669"/>
    <property type="project" value="InterPro"/>
</dbReference>
<dbReference type="GO" id="GO:0005886">
    <property type="term" value="C:plasma membrane"/>
    <property type="evidence" value="ECO:0007669"/>
    <property type="project" value="TreeGrafter"/>
</dbReference>
<dbReference type="SMART" id="SM00054">
    <property type="entry name" value="EFh"/>
    <property type="match status" value="4"/>
</dbReference>
<keyword evidence="7" id="KW-1185">Reference proteome</keyword>
<feature type="domain" description="EF-hand" evidence="5">
    <location>
        <begin position="39"/>
        <end position="74"/>
    </location>
</feature>
<reference evidence="6" key="1">
    <citation type="submission" date="2023-05" db="EMBL/GenBank/DDBJ databases">
        <title>Nepenthes gracilis genome sequencing.</title>
        <authorList>
            <person name="Fukushima K."/>
        </authorList>
    </citation>
    <scope>NUCLEOTIDE SEQUENCE</scope>
    <source>
        <strain evidence="6">SING2019-196</strain>
    </source>
</reference>
<dbReference type="GO" id="GO:0006897">
    <property type="term" value="P:endocytosis"/>
    <property type="evidence" value="ECO:0007669"/>
    <property type="project" value="TreeGrafter"/>
</dbReference>
<evidence type="ECO:0000259" key="4">
    <source>
        <dbReference type="PROSITE" id="PS50031"/>
    </source>
</evidence>
<dbReference type="CDD" id="cd00052">
    <property type="entry name" value="EH"/>
    <property type="match status" value="2"/>
</dbReference>
<sequence length="1035" mass="113255">MAVQTHGDQFDAYFRRADLDQDGRISGAEAVSFFQGSGLPKQVLAQIWMHADQNQTGFLSRQEFYNALKLVTVAQSKRELTPDIVKAALYGPASSKISAPQINFLSSPLPLATSTAASPAIHMGAATLIASQNVSSSGQSAPNTNMNRQYFPFQGNHMMRPPQVMPASPALHSPQSVAGLPKSSISADWLGGRTGDAPSGPTSQAPTRAIGLSLSSVSPKTQDLPLTSSQSAAKDSKASSVSGNGFVSDSVFVGDAFSSIQSQSKRDPSPTTFSASPPPPSPAIIPVSSGSHSSSLQSSFDSLQSSFTKQPVGNQTQTLQNLTQSVSPVTSSIVSPGISAGVGNSSANQSQLPWPKMTAPGIQKYTKVFMEVDTDRDGKITGVQARNLFLSWRLPRDVLKQVWDLADQDNDSMLSLREFCIALYLMERYREGSPLPEALPNSIQFDEALMRMTRLPNSSHGFGQMQGIPVSQPMTPVASLRPQWQPMAHAVGLRPPMQGPALMTDGSMQFNQQNSMASVLNNIQANQFGDVEQNSLQSNPPESTDDEKKGEKMEKVILDSKEKLEFYRTKMQELVLYKSRCDNRLNEIIERAHADKREADLLGKKYEEKYKQVAEIASKLTIEEANFREYQERKMELRQAIVNMEQGGSADGILQSDLEELLKALSERCKKHSLEFKTAALIELPKGWQPGIQEGAAIWDEDWDKFDDEGLVFDKEFTGDAQNARAPEPKSMFFPTEPYSLDDGFSHDSLSNADGKSEKQSSKSEHLLGSESEYTPSEDDSARSPPGSPARRTAGENPSHEFSDIFTRDSEADPEFNRSFNDHAWGTFDTTDDTDSIWGFNPSSKDSAQEQHVNRLFESSSFGSSLVVTGSPRGESTYNKKSLFFADSVPGTPFSKSACSGSRFSPPRENFVRFDSINSSKGEAFGRFDSISSSRGEAHARFDSMSSSRGFDHSRGLSFDDSDPFGSSGPFKVSAESETPRKGLSISHFQPLLYGTHCLFRIDQNIKRSRTVRIDQTIGQSIKRRTVRIDPAGAS</sequence>
<feature type="coiled-coil region" evidence="2">
    <location>
        <begin position="620"/>
        <end position="675"/>
    </location>
</feature>
<evidence type="ECO:0000313" key="7">
    <source>
        <dbReference type="Proteomes" id="UP001279734"/>
    </source>
</evidence>
<evidence type="ECO:0000313" key="6">
    <source>
        <dbReference type="EMBL" id="GMH04679.1"/>
    </source>
</evidence>
<dbReference type="GO" id="GO:0005634">
    <property type="term" value="C:nucleus"/>
    <property type="evidence" value="ECO:0007669"/>
    <property type="project" value="TreeGrafter"/>
</dbReference>
<feature type="compositionally biased region" description="Low complexity" evidence="3">
    <location>
        <begin position="284"/>
        <end position="307"/>
    </location>
</feature>
<accession>A0AAD3XHF4</accession>
<dbReference type="Gene3D" id="1.10.238.10">
    <property type="entry name" value="EF-hand"/>
    <property type="match status" value="2"/>
</dbReference>
<dbReference type="PROSITE" id="PS00018">
    <property type="entry name" value="EF_HAND_1"/>
    <property type="match status" value="1"/>
</dbReference>
<feature type="compositionally biased region" description="Polar residues" evidence="3">
    <location>
        <begin position="531"/>
        <end position="542"/>
    </location>
</feature>
<dbReference type="GO" id="GO:0005737">
    <property type="term" value="C:cytoplasm"/>
    <property type="evidence" value="ECO:0007669"/>
    <property type="project" value="TreeGrafter"/>
</dbReference>
<dbReference type="EMBL" id="BSYO01000005">
    <property type="protein sequence ID" value="GMH04679.1"/>
    <property type="molecule type" value="Genomic_DNA"/>
</dbReference>
<feature type="domain" description="EH" evidence="4">
    <location>
        <begin position="6"/>
        <end position="96"/>
    </location>
</feature>
<keyword evidence="2" id="KW-0175">Coiled coil</keyword>
<dbReference type="SUPFAM" id="SSF47473">
    <property type="entry name" value="EF-hand"/>
    <property type="match status" value="2"/>
</dbReference>
<dbReference type="PROSITE" id="PS50031">
    <property type="entry name" value="EH"/>
    <property type="match status" value="2"/>
</dbReference>
<dbReference type="InterPro" id="IPR011992">
    <property type="entry name" value="EF-hand-dom_pair"/>
</dbReference>
<comment type="caution">
    <text evidence="6">The sequence shown here is derived from an EMBL/GenBank/DDBJ whole genome shotgun (WGS) entry which is preliminary data.</text>
</comment>
<evidence type="ECO:0000256" key="2">
    <source>
        <dbReference type="SAM" id="Coils"/>
    </source>
</evidence>
<dbReference type="InterPro" id="IPR000261">
    <property type="entry name" value="EH_dom"/>
</dbReference>
<dbReference type="SMART" id="SM00027">
    <property type="entry name" value="EH"/>
    <property type="match status" value="2"/>
</dbReference>
<dbReference type="PANTHER" id="PTHR11216">
    <property type="entry name" value="EH DOMAIN"/>
    <property type="match status" value="1"/>
</dbReference>
<gene>
    <name evidence="6" type="ORF">Nepgr_006519</name>
</gene>
<feature type="region of interest" description="Disordered" evidence="3">
    <location>
        <begin position="717"/>
        <end position="802"/>
    </location>
</feature>
<dbReference type="InterPro" id="IPR018247">
    <property type="entry name" value="EF_Hand_1_Ca_BS"/>
</dbReference>